<dbReference type="AlphaFoldDB" id="F9FX50"/>
<gene>
    <name evidence="1" type="ORF">FOXB_10982</name>
</gene>
<evidence type="ECO:0000313" key="1">
    <source>
        <dbReference type="EMBL" id="EGU78461.1"/>
    </source>
</evidence>
<proteinExistence type="predicted"/>
<organism evidence="1">
    <name type="scientific">Fusarium oxysporum (strain Fo5176)</name>
    <name type="common">Fusarium vascular wilt</name>
    <dbReference type="NCBI Taxonomy" id="660025"/>
    <lineage>
        <taxon>Eukaryota</taxon>
        <taxon>Fungi</taxon>
        <taxon>Dikarya</taxon>
        <taxon>Ascomycota</taxon>
        <taxon>Pezizomycotina</taxon>
        <taxon>Sordariomycetes</taxon>
        <taxon>Hypocreomycetidae</taxon>
        <taxon>Hypocreales</taxon>
        <taxon>Nectriaceae</taxon>
        <taxon>Fusarium</taxon>
        <taxon>Fusarium oxysporum species complex</taxon>
    </lineage>
</organism>
<name>F9FX50_FUSOF</name>
<protein>
    <submittedName>
        <fullName evidence="1">Uncharacterized protein</fullName>
    </submittedName>
</protein>
<sequence length="67" mass="7404">MEACFKNEDSEVFSLVDATRLRIVSPTLLNPLDESSLLKRSFSVKAGGAFVSLGFRERINLSDKALL</sequence>
<accession>F9FX50</accession>
<dbReference type="EMBL" id="AFQF01002818">
    <property type="protein sequence ID" value="EGU78461.1"/>
    <property type="molecule type" value="Genomic_DNA"/>
</dbReference>
<reference evidence="1" key="1">
    <citation type="journal article" date="2012" name="Mol. Plant Microbe Interact.">
        <title>A highly conserved effector in Fusarium oxysporum is required for full virulence on Arabidopsis.</title>
        <authorList>
            <person name="Thatcher L.F."/>
            <person name="Gardiner D.M."/>
            <person name="Kazan K."/>
            <person name="Manners J."/>
        </authorList>
    </citation>
    <scope>NUCLEOTIDE SEQUENCE [LARGE SCALE GENOMIC DNA]</scope>
    <source>
        <strain evidence="1">Fo5176</strain>
    </source>
</reference>
<comment type="caution">
    <text evidence="1">The sequence shown here is derived from an EMBL/GenBank/DDBJ whole genome shotgun (WGS) entry which is preliminary data.</text>
</comment>